<name>A0AAE0NXP6_9PEZI</name>
<dbReference type="InterPro" id="IPR010730">
    <property type="entry name" value="HET"/>
</dbReference>
<dbReference type="PANTHER" id="PTHR24148:SF64">
    <property type="entry name" value="HETEROKARYON INCOMPATIBILITY DOMAIN-CONTAINING PROTEIN"/>
    <property type="match status" value="1"/>
</dbReference>
<dbReference type="InterPro" id="IPR052895">
    <property type="entry name" value="HetReg/Transcr_Mod"/>
</dbReference>
<proteinExistence type="predicted"/>
<reference evidence="2" key="1">
    <citation type="journal article" date="2023" name="Mol. Phylogenet. Evol.">
        <title>Genome-scale phylogeny and comparative genomics of the fungal order Sordariales.</title>
        <authorList>
            <person name="Hensen N."/>
            <person name="Bonometti L."/>
            <person name="Westerberg I."/>
            <person name="Brannstrom I.O."/>
            <person name="Guillou S."/>
            <person name="Cros-Aarteil S."/>
            <person name="Calhoun S."/>
            <person name="Haridas S."/>
            <person name="Kuo A."/>
            <person name="Mondo S."/>
            <person name="Pangilinan J."/>
            <person name="Riley R."/>
            <person name="LaButti K."/>
            <person name="Andreopoulos B."/>
            <person name="Lipzen A."/>
            <person name="Chen C."/>
            <person name="Yan M."/>
            <person name="Daum C."/>
            <person name="Ng V."/>
            <person name="Clum A."/>
            <person name="Steindorff A."/>
            <person name="Ohm R.A."/>
            <person name="Martin F."/>
            <person name="Silar P."/>
            <person name="Natvig D.O."/>
            <person name="Lalanne C."/>
            <person name="Gautier V."/>
            <person name="Ament-Velasquez S.L."/>
            <person name="Kruys A."/>
            <person name="Hutchinson M.I."/>
            <person name="Powell A.J."/>
            <person name="Barry K."/>
            <person name="Miller A.N."/>
            <person name="Grigoriev I.V."/>
            <person name="Debuchy R."/>
            <person name="Gladieux P."/>
            <person name="Hiltunen Thoren M."/>
            <person name="Johannesson H."/>
        </authorList>
    </citation>
    <scope>NUCLEOTIDE SEQUENCE</scope>
    <source>
        <strain evidence="2">CBS 232.78</strain>
    </source>
</reference>
<dbReference type="Proteomes" id="UP001285441">
    <property type="component" value="Unassembled WGS sequence"/>
</dbReference>
<evidence type="ECO:0000259" key="1">
    <source>
        <dbReference type="Pfam" id="PF06985"/>
    </source>
</evidence>
<evidence type="ECO:0000313" key="3">
    <source>
        <dbReference type="Proteomes" id="UP001285441"/>
    </source>
</evidence>
<organism evidence="2 3">
    <name type="scientific">Podospora didyma</name>
    <dbReference type="NCBI Taxonomy" id="330526"/>
    <lineage>
        <taxon>Eukaryota</taxon>
        <taxon>Fungi</taxon>
        <taxon>Dikarya</taxon>
        <taxon>Ascomycota</taxon>
        <taxon>Pezizomycotina</taxon>
        <taxon>Sordariomycetes</taxon>
        <taxon>Sordariomycetidae</taxon>
        <taxon>Sordariales</taxon>
        <taxon>Podosporaceae</taxon>
        <taxon>Podospora</taxon>
    </lineage>
</organism>
<accession>A0AAE0NXP6</accession>
<dbReference type="PANTHER" id="PTHR24148">
    <property type="entry name" value="ANKYRIN REPEAT DOMAIN-CONTAINING PROTEIN 39 HOMOLOG-RELATED"/>
    <property type="match status" value="1"/>
</dbReference>
<sequence>MTPHLYEFSKKKLPLGPFCRIKLVEVDLDHVAITSTTRKWAAVSYVWGSPTVTNRVLCEGKEIHIPTSAAEVLAALAGPVGTDDGWSLWVDSICINQSSVEERNQQVALMGDLYKAATSTVVWLGPERESWKKSLELCTAVGFVQLWNAGKKATEEGMDVWTPSRVQKILDSSSPAEGRDFLHDPLAHPWPTRLWVVQEMAMARTCYFFHGGTFFPMERLMDGLNILNSELQTDVGHPKASNLMHLMQFAILRNEVRGILRRRRWHSSTQAVWGYQCRGKDDQDYHLGLTGARMQRPKDRAFGLYSIMKLMGLPLAAPNYHTPLGDIYTDNAAAIITWQNSLKIFEELRGRKLPRLPSWVPDLTVRAMPVVGMFPWHAAPYLGEWGFVDPRRAFSSPSSSSDIMSADGRQLALRGRCIGHVMFILPFHFTQPLGGEDTKLFCAIEMTIAWARILETMDTITNSDENTLQWDDVVQPLADTLFYLYANEVGKAELKTPQAVSDLMRNCIRVIGIPLLQALRSVQPNLTSEILAELTTKHMSIVDAALLAVYSTDNLLAAKLKFAIAAMPFYETLLNLFAMDNLALVGTNNVDGLFAATYADTKFRMGQTLVVFDGATVPVIVADCDSPDGTFEIANPIAMRGVMGVDMSGMEVRDYVVV</sequence>
<gene>
    <name evidence="2" type="ORF">B0H63DRAFT_556775</name>
</gene>
<evidence type="ECO:0000313" key="2">
    <source>
        <dbReference type="EMBL" id="KAK3389653.1"/>
    </source>
</evidence>
<feature type="domain" description="Heterokaryon incompatibility" evidence="1">
    <location>
        <begin position="40"/>
        <end position="199"/>
    </location>
</feature>
<dbReference type="EMBL" id="JAULSW010000002">
    <property type="protein sequence ID" value="KAK3389653.1"/>
    <property type="molecule type" value="Genomic_DNA"/>
</dbReference>
<dbReference type="AlphaFoldDB" id="A0AAE0NXP6"/>
<dbReference type="Pfam" id="PF06985">
    <property type="entry name" value="HET"/>
    <property type="match status" value="1"/>
</dbReference>
<protein>
    <submittedName>
        <fullName evidence="2">Heterokaryon incompatibility protein-domain-containing protein</fullName>
    </submittedName>
</protein>
<reference evidence="2" key="2">
    <citation type="submission" date="2023-06" db="EMBL/GenBank/DDBJ databases">
        <authorList>
            <consortium name="Lawrence Berkeley National Laboratory"/>
            <person name="Haridas S."/>
            <person name="Hensen N."/>
            <person name="Bonometti L."/>
            <person name="Westerberg I."/>
            <person name="Brannstrom I.O."/>
            <person name="Guillou S."/>
            <person name="Cros-Aarteil S."/>
            <person name="Calhoun S."/>
            <person name="Kuo A."/>
            <person name="Mondo S."/>
            <person name="Pangilinan J."/>
            <person name="Riley R."/>
            <person name="LaButti K."/>
            <person name="Andreopoulos B."/>
            <person name="Lipzen A."/>
            <person name="Chen C."/>
            <person name="Yanf M."/>
            <person name="Daum C."/>
            <person name="Ng V."/>
            <person name="Clum A."/>
            <person name="Steindorff A."/>
            <person name="Ohm R."/>
            <person name="Martin F."/>
            <person name="Silar P."/>
            <person name="Natvig D."/>
            <person name="Lalanne C."/>
            <person name="Gautier V."/>
            <person name="Ament-velasquez S.L."/>
            <person name="Kruys A."/>
            <person name="Hutchinson M.I."/>
            <person name="Powell A.J."/>
            <person name="Barry K."/>
            <person name="Miller A.N."/>
            <person name="Grigoriev I.V."/>
            <person name="Debuchy R."/>
            <person name="Gladieux P."/>
            <person name="Thoren M.H."/>
            <person name="Johannesson H."/>
        </authorList>
    </citation>
    <scope>NUCLEOTIDE SEQUENCE</scope>
    <source>
        <strain evidence="2">CBS 232.78</strain>
    </source>
</reference>
<keyword evidence="3" id="KW-1185">Reference proteome</keyword>
<comment type="caution">
    <text evidence="2">The sequence shown here is derived from an EMBL/GenBank/DDBJ whole genome shotgun (WGS) entry which is preliminary data.</text>
</comment>